<feature type="transmembrane region" description="Helical" evidence="1">
    <location>
        <begin position="274"/>
        <end position="302"/>
    </location>
</feature>
<feature type="transmembrane region" description="Helical" evidence="1">
    <location>
        <begin position="121"/>
        <end position="144"/>
    </location>
</feature>
<name>A0A366JLP2_CYTFI</name>
<evidence type="ECO:0000313" key="2">
    <source>
        <dbReference type="EMBL" id="RBP87902.1"/>
    </source>
</evidence>
<proteinExistence type="predicted"/>
<keyword evidence="1" id="KW-0812">Transmembrane</keyword>
<evidence type="ECO:0008006" key="4">
    <source>
        <dbReference type="Google" id="ProtNLM"/>
    </source>
</evidence>
<keyword evidence="1" id="KW-0472">Membrane</keyword>
<keyword evidence="3" id="KW-1185">Reference proteome</keyword>
<evidence type="ECO:0000313" key="3">
    <source>
        <dbReference type="Proteomes" id="UP000252731"/>
    </source>
</evidence>
<feature type="transmembrane region" description="Helical" evidence="1">
    <location>
        <begin position="87"/>
        <end position="109"/>
    </location>
</feature>
<sequence length="307" mass="35358">MLPLAETMFFKYLPYVMYTLSFLLSCLAGVLVYTGLSSQAERVQTRIRFRSSLIKNKEKLIYSSKETKAEEWLKLAQYPLGINGLKYYLVTFGLILFLTTYYVILPILINGGAQKLTMVAAVIILLLALLAAPSNPYSLFVYLMKRVIEYHQAKKHAEVFMLYDLLINEIEMMNISRINTYNILRNIKPYFVVLDKPLTKLLTSWSNDEGPKAALEQFEKELNSKESQALIGVIKNLDDLDRKTALGHLRGMHNMFVRSQIENYRRKRKITTDLLGIPIKITHFLIILNFLVVIVTMVSVILKSSRM</sequence>
<feature type="transmembrane region" description="Helical" evidence="1">
    <location>
        <begin position="12"/>
        <end position="36"/>
    </location>
</feature>
<keyword evidence="1" id="KW-1133">Transmembrane helix</keyword>
<evidence type="ECO:0000256" key="1">
    <source>
        <dbReference type="SAM" id="Phobius"/>
    </source>
</evidence>
<reference evidence="2 3" key="1">
    <citation type="submission" date="2018-06" db="EMBL/GenBank/DDBJ databases">
        <title>Freshwater and sediment microbial communities from various areas in North America, analyzing microbe dynamics in response to fracking.</title>
        <authorList>
            <person name="Lamendella R."/>
        </authorList>
    </citation>
    <scope>NUCLEOTIDE SEQUENCE [LARGE SCALE GENOMIC DNA]</scope>
    <source>
        <strain evidence="2 3">14_TX</strain>
    </source>
</reference>
<comment type="caution">
    <text evidence="2">The sequence shown here is derived from an EMBL/GenBank/DDBJ whole genome shotgun (WGS) entry which is preliminary data.</text>
</comment>
<dbReference type="EMBL" id="QNSF01000017">
    <property type="protein sequence ID" value="RBP87902.1"/>
    <property type="molecule type" value="Genomic_DNA"/>
</dbReference>
<dbReference type="Proteomes" id="UP000252731">
    <property type="component" value="Unassembled WGS sequence"/>
</dbReference>
<dbReference type="AlphaFoldDB" id="A0A366JLP2"/>
<protein>
    <recommendedName>
        <fullName evidence="4">Flp pilus assembly protein TadB</fullName>
    </recommendedName>
</protein>
<organism evidence="2 3">
    <name type="scientific">Cytobacillus firmus</name>
    <name type="common">Bacillus firmus</name>
    <dbReference type="NCBI Taxonomy" id="1399"/>
    <lineage>
        <taxon>Bacteria</taxon>
        <taxon>Bacillati</taxon>
        <taxon>Bacillota</taxon>
        <taxon>Bacilli</taxon>
        <taxon>Bacillales</taxon>
        <taxon>Bacillaceae</taxon>
        <taxon>Cytobacillus</taxon>
    </lineage>
</organism>
<gene>
    <name evidence="2" type="ORF">DFO70_11793</name>
</gene>
<accession>A0A366JLP2</accession>